<keyword evidence="2" id="KW-1185">Reference proteome</keyword>
<sequence length="121" mass="13819">MLPPEAKNPPPRDLSSNPLHPHFLLPLDGPKDSLLLVESILQLVLRHRIHRRRLKGIFEVNLDRPGTKNAIGKEYTFETVDKDRSDKDLMICSSIPRVFCACADPKVLLELELGILKRFML</sequence>
<proteinExistence type="predicted"/>
<evidence type="ECO:0000313" key="2">
    <source>
        <dbReference type="Proteomes" id="UP000834106"/>
    </source>
</evidence>
<accession>A0AAD2DKD8</accession>
<reference evidence="1" key="1">
    <citation type="submission" date="2023-05" db="EMBL/GenBank/DDBJ databases">
        <authorList>
            <person name="Huff M."/>
        </authorList>
    </citation>
    <scope>NUCLEOTIDE SEQUENCE</scope>
</reference>
<protein>
    <submittedName>
        <fullName evidence="1">Uncharacterized protein</fullName>
    </submittedName>
</protein>
<dbReference type="AlphaFoldDB" id="A0AAD2DKD8"/>
<gene>
    <name evidence="1" type="ORF">FPE_LOCUS5287</name>
</gene>
<dbReference type="EMBL" id="OU503038">
    <property type="protein sequence ID" value="CAI9757857.1"/>
    <property type="molecule type" value="Genomic_DNA"/>
</dbReference>
<name>A0AAD2DKD8_9LAMI</name>
<evidence type="ECO:0000313" key="1">
    <source>
        <dbReference type="EMBL" id="CAI9757857.1"/>
    </source>
</evidence>
<dbReference type="Proteomes" id="UP000834106">
    <property type="component" value="Chromosome 3"/>
</dbReference>
<organism evidence="1 2">
    <name type="scientific">Fraxinus pennsylvanica</name>
    <dbReference type="NCBI Taxonomy" id="56036"/>
    <lineage>
        <taxon>Eukaryota</taxon>
        <taxon>Viridiplantae</taxon>
        <taxon>Streptophyta</taxon>
        <taxon>Embryophyta</taxon>
        <taxon>Tracheophyta</taxon>
        <taxon>Spermatophyta</taxon>
        <taxon>Magnoliopsida</taxon>
        <taxon>eudicotyledons</taxon>
        <taxon>Gunneridae</taxon>
        <taxon>Pentapetalae</taxon>
        <taxon>asterids</taxon>
        <taxon>lamiids</taxon>
        <taxon>Lamiales</taxon>
        <taxon>Oleaceae</taxon>
        <taxon>Oleeae</taxon>
        <taxon>Fraxinus</taxon>
    </lineage>
</organism>